<evidence type="ECO:0000256" key="5">
    <source>
        <dbReference type="ARBA" id="ARBA00011882"/>
    </source>
</evidence>
<dbReference type="Proteomes" id="UP000181936">
    <property type="component" value="Chromosome"/>
</dbReference>
<evidence type="ECO:0000256" key="6">
    <source>
        <dbReference type="ARBA" id="ARBA00017290"/>
    </source>
</evidence>
<evidence type="ECO:0000256" key="1">
    <source>
        <dbReference type="ARBA" id="ARBA00001960"/>
    </source>
</evidence>
<comment type="subunit">
    <text evidence="4">Homotrimer.</text>
</comment>
<keyword evidence="16" id="KW-1185">Reference proteome</keyword>
<evidence type="ECO:0000313" key="15">
    <source>
        <dbReference type="EMBL" id="APH06134.1"/>
    </source>
</evidence>
<keyword evidence="7 12" id="KW-0479">Metal-binding</keyword>
<feature type="binding site" description="type 1 copper site" evidence="12">
    <location>
        <position position="86"/>
    </location>
    <ligand>
        <name>Cu cation</name>
        <dbReference type="ChEBI" id="CHEBI:23378"/>
        <label>1</label>
    </ligand>
</feature>
<dbReference type="PANTHER" id="PTHR11709">
    <property type="entry name" value="MULTI-COPPER OXIDASE"/>
    <property type="match status" value="1"/>
</dbReference>
<dbReference type="KEGG" id="bwh:A9C19_16065"/>
<feature type="binding site" description="type 1 copper site" evidence="12">
    <location>
        <position position="129"/>
    </location>
    <ligand>
        <name>Cu cation</name>
        <dbReference type="ChEBI" id="CHEBI:23378"/>
        <label>1</label>
    </ligand>
</feature>
<sequence length="305" mass="34286">MMGDVDMNWESRLVMPNGLKAKYQTGGNTRYYKLVAKPSRHSIVDRVEIEGLGYNGSIPGPLLVFRQGETVQIELENQLDKPTSLHVHGLSKPVSQDGIPEIEPTPLIKPGESYVYQFPAWQVGTFFYHAGDPAQIPQGLMGPFIILPNDNQLTREQIPYRDYVLVLQQWDIPQGEIGKVTPGTFKPKKFDQNPNFFTINGKSFPDTEGLRTKYGEKIRIRFINKSSASHSMHVHGHDFQVVSVNGFPRYNIYDDTINVASGQRIDIELLSINPGPFPINGTKTFHQTNNGKTPGGMVTKLIYDK</sequence>
<dbReference type="InterPro" id="IPR001287">
    <property type="entry name" value="NO2-reductase_Cu"/>
</dbReference>
<organism evidence="15 16">
    <name type="scientific">Bacillus weihaiensis</name>
    <dbReference type="NCBI Taxonomy" id="1547283"/>
    <lineage>
        <taxon>Bacteria</taxon>
        <taxon>Bacillati</taxon>
        <taxon>Bacillota</taxon>
        <taxon>Bacilli</taxon>
        <taxon>Bacillales</taxon>
        <taxon>Bacillaceae</taxon>
        <taxon>Bacillus</taxon>
    </lineage>
</organism>
<dbReference type="Pfam" id="PF07732">
    <property type="entry name" value="Cu-oxidase_3"/>
    <property type="match status" value="1"/>
</dbReference>
<dbReference type="SUPFAM" id="SSF49503">
    <property type="entry name" value="Cupredoxins"/>
    <property type="match status" value="2"/>
</dbReference>
<comment type="catalytic activity">
    <reaction evidence="11">
        <text>nitric oxide + Fe(III)-[cytochrome c] + H2O = Fe(II)-[cytochrome c] + nitrite + 2 H(+)</text>
        <dbReference type="Rhea" id="RHEA:15233"/>
        <dbReference type="Rhea" id="RHEA-COMP:10350"/>
        <dbReference type="Rhea" id="RHEA-COMP:14399"/>
        <dbReference type="ChEBI" id="CHEBI:15377"/>
        <dbReference type="ChEBI" id="CHEBI:15378"/>
        <dbReference type="ChEBI" id="CHEBI:16301"/>
        <dbReference type="ChEBI" id="CHEBI:16480"/>
        <dbReference type="ChEBI" id="CHEBI:29033"/>
        <dbReference type="ChEBI" id="CHEBI:29034"/>
        <dbReference type="EC" id="1.7.2.1"/>
    </reaction>
</comment>
<name>A0A1L3MUY1_9BACI</name>
<accession>A0A1L3MUY1</accession>
<comment type="similarity">
    <text evidence="3">Belongs to the multicopper oxidase family.</text>
</comment>
<proteinExistence type="inferred from homology"/>
<evidence type="ECO:0000256" key="12">
    <source>
        <dbReference type="PIRSR" id="PIRSR601287-1"/>
    </source>
</evidence>
<keyword evidence="9" id="KW-0560">Oxidoreductase</keyword>
<dbReference type="InterPro" id="IPR045087">
    <property type="entry name" value="Cu-oxidase_fam"/>
</dbReference>
<comment type="cofactor">
    <cofactor evidence="1 12">
        <name>Cu(+)</name>
        <dbReference type="ChEBI" id="CHEBI:49552"/>
    </cofactor>
</comment>
<dbReference type="Pfam" id="PF07731">
    <property type="entry name" value="Cu-oxidase_2"/>
    <property type="match status" value="1"/>
</dbReference>
<dbReference type="EMBL" id="CP016020">
    <property type="protein sequence ID" value="APH06134.1"/>
    <property type="molecule type" value="Genomic_DNA"/>
</dbReference>
<dbReference type="STRING" id="1547283.A9C19_16065"/>
<dbReference type="GO" id="GO:0050421">
    <property type="term" value="F:nitrite reductase (NO-forming) activity"/>
    <property type="evidence" value="ECO:0007669"/>
    <property type="project" value="UniProtKB-EC"/>
</dbReference>
<dbReference type="Gene3D" id="2.60.40.420">
    <property type="entry name" value="Cupredoxins - blue copper proteins"/>
    <property type="match status" value="1"/>
</dbReference>
<dbReference type="GO" id="GO:0005507">
    <property type="term" value="F:copper ion binding"/>
    <property type="evidence" value="ECO:0007669"/>
    <property type="project" value="InterPro"/>
</dbReference>
<keyword evidence="10 12" id="KW-0186">Copper</keyword>
<evidence type="ECO:0000256" key="3">
    <source>
        <dbReference type="ARBA" id="ARBA00010609"/>
    </source>
</evidence>
<evidence type="ECO:0000259" key="14">
    <source>
        <dbReference type="Pfam" id="PF07732"/>
    </source>
</evidence>
<evidence type="ECO:0000256" key="11">
    <source>
        <dbReference type="ARBA" id="ARBA00049340"/>
    </source>
</evidence>
<dbReference type="PANTHER" id="PTHR11709:SF394">
    <property type="entry name" value="FI03373P-RELATED"/>
    <property type="match status" value="1"/>
</dbReference>
<gene>
    <name evidence="15" type="ORF">A9C19_16065</name>
</gene>
<evidence type="ECO:0000256" key="2">
    <source>
        <dbReference type="ARBA" id="ARBA00001973"/>
    </source>
</evidence>
<dbReference type="InterPro" id="IPR011706">
    <property type="entry name" value="Cu-oxidase_C"/>
</dbReference>
<comment type="cofactor">
    <cofactor evidence="2 12">
        <name>Cu(2+)</name>
        <dbReference type="ChEBI" id="CHEBI:29036"/>
    </cofactor>
</comment>
<reference evidence="15 16" key="1">
    <citation type="journal article" date="2016" name="Sci. Rep.">
        <title>Complete genome sequence and transcriptomic analysis of a novel marine strain Bacillus weihaiensis reveals the mechanism of brown algae degradation.</title>
        <authorList>
            <person name="Zhu Y."/>
            <person name="Chen P."/>
            <person name="Bao Y."/>
            <person name="Men Y."/>
            <person name="Zeng Y."/>
            <person name="Yang J."/>
            <person name="Sun J."/>
            <person name="Sun Y."/>
        </authorList>
    </citation>
    <scope>NUCLEOTIDE SEQUENCE [LARGE SCALE GENOMIC DNA]</scope>
    <source>
        <strain evidence="15 16">Alg07</strain>
    </source>
</reference>
<protein>
    <recommendedName>
        <fullName evidence="6">Copper-containing nitrite reductase</fullName>
        <ecNumber evidence="5">1.7.2.1</ecNumber>
    </recommendedName>
</protein>
<dbReference type="InterPro" id="IPR011707">
    <property type="entry name" value="Cu-oxidase-like_N"/>
</dbReference>
<keyword evidence="8" id="KW-0677">Repeat</keyword>
<evidence type="ECO:0000256" key="9">
    <source>
        <dbReference type="ARBA" id="ARBA00023002"/>
    </source>
</evidence>
<feature type="domain" description="Plastocyanin-like" evidence="14">
    <location>
        <begin position="42"/>
        <end position="149"/>
    </location>
</feature>
<feature type="domain" description="Plastocyanin-like" evidence="13">
    <location>
        <begin position="182"/>
        <end position="287"/>
    </location>
</feature>
<evidence type="ECO:0000256" key="8">
    <source>
        <dbReference type="ARBA" id="ARBA00022737"/>
    </source>
</evidence>
<dbReference type="InterPro" id="IPR008972">
    <property type="entry name" value="Cupredoxin"/>
</dbReference>
<dbReference type="EC" id="1.7.2.1" evidence="5"/>
<evidence type="ECO:0000256" key="10">
    <source>
        <dbReference type="ARBA" id="ARBA00023008"/>
    </source>
</evidence>
<evidence type="ECO:0000256" key="7">
    <source>
        <dbReference type="ARBA" id="ARBA00022723"/>
    </source>
</evidence>
<evidence type="ECO:0000313" key="16">
    <source>
        <dbReference type="Proteomes" id="UP000181936"/>
    </source>
</evidence>
<dbReference type="PRINTS" id="PR00695">
    <property type="entry name" value="CUNO2RDTASE"/>
</dbReference>
<dbReference type="AlphaFoldDB" id="A0A1L3MUY1"/>
<evidence type="ECO:0000259" key="13">
    <source>
        <dbReference type="Pfam" id="PF07731"/>
    </source>
</evidence>
<evidence type="ECO:0000256" key="4">
    <source>
        <dbReference type="ARBA" id="ARBA00011233"/>
    </source>
</evidence>
<dbReference type="CDD" id="cd04202">
    <property type="entry name" value="CuRO_D2_2dMcoN_like"/>
    <property type="match status" value="1"/>
</dbReference>